<evidence type="ECO:0000256" key="5">
    <source>
        <dbReference type="PROSITE-ProRule" id="PRU00169"/>
    </source>
</evidence>
<dbReference type="InterPro" id="IPR016032">
    <property type="entry name" value="Sig_transdc_resp-reg_C-effctor"/>
</dbReference>
<keyword evidence="3" id="KW-0238">DNA-binding</keyword>
<feature type="modified residue" description="4-aspartylphosphate" evidence="5">
    <location>
        <position position="54"/>
    </location>
</feature>
<dbReference type="AlphaFoldDB" id="A0AA46TJU9"/>
<evidence type="ECO:0000313" key="8">
    <source>
        <dbReference type="EMBL" id="UYM06182.1"/>
    </source>
</evidence>
<evidence type="ECO:0000313" key="9">
    <source>
        <dbReference type="Proteomes" id="UP001164390"/>
    </source>
</evidence>
<dbReference type="Proteomes" id="UP001164390">
    <property type="component" value="Chromosome"/>
</dbReference>
<dbReference type="GO" id="GO:0003677">
    <property type="term" value="F:DNA binding"/>
    <property type="evidence" value="ECO:0007669"/>
    <property type="project" value="UniProtKB-KW"/>
</dbReference>
<evidence type="ECO:0000256" key="3">
    <source>
        <dbReference type="ARBA" id="ARBA00023125"/>
    </source>
</evidence>
<dbReference type="InterPro" id="IPR011006">
    <property type="entry name" value="CheY-like_superfamily"/>
</dbReference>
<dbReference type="KEGG" id="sgrg:L0C25_03655"/>
<dbReference type="InterPro" id="IPR058245">
    <property type="entry name" value="NreC/VraR/RcsB-like_REC"/>
</dbReference>
<dbReference type="GO" id="GO:0006355">
    <property type="term" value="P:regulation of DNA-templated transcription"/>
    <property type="evidence" value="ECO:0007669"/>
    <property type="project" value="InterPro"/>
</dbReference>
<gene>
    <name evidence="8" type="ORF">L0C25_03655</name>
</gene>
<accession>A0AA46TJU9</accession>
<dbReference type="InterPro" id="IPR000792">
    <property type="entry name" value="Tscrpt_reg_LuxR_C"/>
</dbReference>
<keyword evidence="2" id="KW-0805">Transcription regulation</keyword>
<evidence type="ECO:0000259" key="7">
    <source>
        <dbReference type="PROSITE" id="PS50110"/>
    </source>
</evidence>
<evidence type="ECO:0000256" key="4">
    <source>
        <dbReference type="ARBA" id="ARBA00023163"/>
    </source>
</evidence>
<dbReference type="PANTHER" id="PTHR43214">
    <property type="entry name" value="TWO-COMPONENT RESPONSE REGULATOR"/>
    <property type="match status" value="1"/>
</dbReference>
<dbReference type="SUPFAM" id="SSF52172">
    <property type="entry name" value="CheY-like"/>
    <property type="match status" value="1"/>
</dbReference>
<name>A0AA46TJU9_9ACTN</name>
<dbReference type="SMART" id="SM00421">
    <property type="entry name" value="HTH_LUXR"/>
    <property type="match status" value="1"/>
</dbReference>
<dbReference type="RefSeq" id="WP_271635037.1">
    <property type="nucleotide sequence ID" value="NZ_CP094970.1"/>
</dbReference>
<keyword evidence="4" id="KW-0804">Transcription</keyword>
<dbReference type="Pfam" id="PF00072">
    <property type="entry name" value="Response_reg"/>
    <property type="match status" value="1"/>
</dbReference>
<sequence>MIRVALADDQLLVRAGLRALLDAEPDIEVVGEASDGDEAVTLVRREHPDVVLMDIRMPGTDGLQATGTITADQELEATRIVILTTFDLDEYVFEAIRLGASGFLVKDTEPTELLGGVRAVASGEALLSPRVTRRLIGEFAQRSRESTVSAELDLLTEREREIVALVGQGLSNDEIADQLVVSPATAKTHVSRSMIKLGVRDRAQLVVVAYESGLVKPGWTT</sequence>
<evidence type="ECO:0000256" key="1">
    <source>
        <dbReference type="ARBA" id="ARBA00022553"/>
    </source>
</evidence>
<keyword evidence="9" id="KW-1185">Reference proteome</keyword>
<dbReference type="Gene3D" id="3.40.50.2300">
    <property type="match status" value="1"/>
</dbReference>
<dbReference type="SMART" id="SM00448">
    <property type="entry name" value="REC"/>
    <property type="match status" value="1"/>
</dbReference>
<dbReference type="InterPro" id="IPR039420">
    <property type="entry name" value="WalR-like"/>
</dbReference>
<dbReference type="PROSITE" id="PS50110">
    <property type="entry name" value="RESPONSE_REGULATORY"/>
    <property type="match status" value="1"/>
</dbReference>
<dbReference type="Pfam" id="PF00196">
    <property type="entry name" value="GerE"/>
    <property type="match status" value="1"/>
</dbReference>
<dbReference type="SUPFAM" id="SSF46894">
    <property type="entry name" value="C-terminal effector domain of the bipartite response regulators"/>
    <property type="match status" value="1"/>
</dbReference>
<evidence type="ECO:0000259" key="6">
    <source>
        <dbReference type="PROSITE" id="PS50043"/>
    </source>
</evidence>
<feature type="domain" description="Response regulatory" evidence="7">
    <location>
        <begin position="3"/>
        <end position="121"/>
    </location>
</feature>
<dbReference type="PRINTS" id="PR00038">
    <property type="entry name" value="HTHLUXR"/>
</dbReference>
<dbReference type="CDD" id="cd17535">
    <property type="entry name" value="REC_NarL-like"/>
    <property type="match status" value="1"/>
</dbReference>
<reference evidence="8" key="1">
    <citation type="submission" date="2022-01" db="EMBL/GenBank/DDBJ databases">
        <title>Nocardioidaceae gen. sp. A5X3R13.</title>
        <authorList>
            <person name="Lopez Marin M.A."/>
            <person name="Uhlik O."/>
        </authorList>
    </citation>
    <scope>NUCLEOTIDE SEQUENCE</scope>
    <source>
        <strain evidence="8">A5X3R13</strain>
    </source>
</reference>
<keyword evidence="1 5" id="KW-0597">Phosphoprotein</keyword>
<protein>
    <submittedName>
        <fullName evidence="8">Response regulator transcription factor</fullName>
    </submittedName>
</protein>
<dbReference type="PANTHER" id="PTHR43214:SF24">
    <property type="entry name" value="TRANSCRIPTIONAL REGULATORY PROTEIN NARL-RELATED"/>
    <property type="match status" value="1"/>
</dbReference>
<feature type="domain" description="HTH luxR-type" evidence="6">
    <location>
        <begin position="148"/>
        <end position="213"/>
    </location>
</feature>
<dbReference type="InterPro" id="IPR001789">
    <property type="entry name" value="Sig_transdc_resp-reg_receiver"/>
</dbReference>
<proteinExistence type="predicted"/>
<dbReference type="EMBL" id="CP094970">
    <property type="protein sequence ID" value="UYM06182.1"/>
    <property type="molecule type" value="Genomic_DNA"/>
</dbReference>
<dbReference type="GO" id="GO:0000160">
    <property type="term" value="P:phosphorelay signal transduction system"/>
    <property type="evidence" value="ECO:0007669"/>
    <property type="project" value="InterPro"/>
</dbReference>
<dbReference type="CDD" id="cd06170">
    <property type="entry name" value="LuxR_C_like"/>
    <property type="match status" value="1"/>
</dbReference>
<organism evidence="8 9">
    <name type="scientific">Solicola gregarius</name>
    <dbReference type="NCBI Taxonomy" id="2908642"/>
    <lineage>
        <taxon>Bacteria</taxon>
        <taxon>Bacillati</taxon>
        <taxon>Actinomycetota</taxon>
        <taxon>Actinomycetes</taxon>
        <taxon>Propionibacteriales</taxon>
        <taxon>Nocardioidaceae</taxon>
        <taxon>Solicola</taxon>
    </lineage>
</organism>
<evidence type="ECO:0000256" key="2">
    <source>
        <dbReference type="ARBA" id="ARBA00023015"/>
    </source>
</evidence>
<dbReference type="PROSITE" id="PS50043">
    <property type="entry name" value="HTH_LUXR_2"/>
    <property type="match status" value="1"/>
</dbReference>